<dbReference type="eggNOG" id="COG3173">
    <property type="taxonomic scope" value="Bacteria"/>
</dbReference>
<evidence type="ECO:0000313" key="2">
    <source>
        <dbReference type="EMBL" id="CCC57699.1"/>
    </source>
</evidence>
<dbReference type="PANTHER" id="PTHR21310:SF15">
    <property type="entry name" value="AMINOGLYCOSIDE PHOSPHOTRANSFERASE DOMAIN-CONTAINING PROTEIN"/>
    <property type="match status" value="1"/>
</dbReference>
<dbReference type="Gene3D" id="3.30.200.150">
    <property type="match status" value="1"/>
</dbReference>
<keyword evidence="3" id="KW-1185">Reference proteome</keyword>
<dbReference type="AlphaFoldDB" id="G0V3K9"/>
<gene>
    <name evidence="2" type="ORF">CAAU_0049</name>
</gene>
<evidence type="ECO:0000313" key="3">
    <source>
        <dbReference type="Proteomes" id="UP000007652"/>
    </source>
</evidence>
<dbReference type="PANTHER" id="PTHR21310">
    <property type="entry name" value="AMINOGLYCOSIDE PHOSPHOTRANSFERASE-RELATED-RELATED"/>
    <property type="match status" value="1"/>
</dbReference>
<accession>G0V3K9</accession>
<dbReference type="InterPro" id="IPR002575">
    <property type="entry name" value="Aminoglycoside_PTrfase"/>
</dbReference>
<dbReference type="SUPFAM" id="SSF56112">
    <property type="entry name" value="Protein kinase-like (PK-like)"/>
    <property type="match status" value="1"/>
</dbReference>
<comment type="caution">
    <text evidence="2">The sequence shown here is derived from an EMBL/GenBank/DDBJ whole genome shotgun (WGS) entry which is preliminary data.</text>
</comment>
<dbReference type="InterPro" id="IPR011009">
    <property type="entry name" value="Kinase-like_dom_sf"/>
</dbReference>
<dbReference type="InterPro" id="IPR051678">
    <property type="entry name" value="AGP_Transferase"/>
</dbReference>
<protein>
    <recommendedName>
        <fullName evidence="1">Aminoglycoside phosphotransferase domain-containing protein</fullName>
    </recommendedName>
</protein>
<organism evidence="2 3">
    <name type="scientific">Caloramator australicus RC3</name>
    <dbReference type="NCBI Taxonomy" id="857293"/>
    <lineage>
        <taxon>Bacteria</taxon>
        <taxon>Bacillati</taxon>
        <taxon>Bacillota</taxon>
        <taxon>Clostridia</taxon>
        <taxon>Eubacteriales</taxon>
        <taxon>Clostridiaceae</taxon>
        <taxon>Caloramator</taxon>
    </lineage>
</organism>
<reference evidence="2 3" key="1">
    <citation type="journal article" date="2011" name="J. Bacteriol.">
        <title>Draft genome sequence of Caloramator australicus strain RC3T, a thermoanaerobe from the Great Artesian Basin of Australia.</title>
        <authorList>
            <person name="Ogg C.D."/>
            <person name="Patel B.K.C."/>
        </authorList>
    </citation>
    <scope>NUCLEOTIDE SEQUENCE [LARGE SCALE GENOMIC DNA]</scope>
    <source>
        <strain evidence="2 3">RC3</strain>
    </source>
</reference>
<proteinExistence type="predicted"/>
<dbReference type="EMBL" id="CAKP01000001">
    <property type="protein sequence ID" value="CCC57699.1"/>
    <property type="molecule type" value="Genomic_DNA"/>
</dbReference>
<feature type="domain" description="Aminoglycoside phosphotransferase" evidence="1">
    <location>
        <begin position="35"/>
        <end position="246"/>
    </location>
</feature>
<dbReference type="OrthoDB" id="1908872at2"/>
<evidence type="ECO:0000259" key="1">
    <source>
        <dbReference type="Pfam" id="PF01636"/>
    </source>
</evidence>
<dbReference type="STRING" id="857293.CAAU_0049"/>
<dbReference type="Proteomes" id="UP000007652">
    <property type="component" value="Unassembled WGS sequence"/>
</dbReference>
<dbReference type="Pfam" id="PF01636">
    <property type="entry name" value="APH"/>
    <property type="match status" value="1"/>
</dbReference>
<dbReference type="Gene3D" id="3.90.1200.10">
    <property type="match status" value="1"/>
</dbReference>
<name>G0V3K9_9CLOT</name>
<dbReference type="RefSeq" id="WP_008907422.1">
    <property type="nucleotide sequence ID" value="NZ_CAKP01000001.1"/>
</dbReference>
<sequence>MTYDENYIRGIIKKLFSMDVKEIRSIGHYELNRHYVFYIRLNNGQKIVFKIFGIKNRMPREIASLSLLKNSTLKCPKYFKHGVLDDGNEWMIYEYIEGEALDNLLNTLTLEQLKKIFLEIGQELGKIHSIKTFNFFGDWDDKGESVHNIKDYYTYFVKSFEFQLCELMQQNIDDKVILIEAAEKIKRNFNLIENIKESRLCHNDFDGRNILIICQNGEYKVNGIVDFEQSFPGNIEMDIARLYFRYFLENKDIEKSFFEGYKKYISIDDGFFERLDYYLLRLGFGICCWTYFKAPEYYKQGLELVKKYINKF</sequence>